<dbReference type="GO" id="GO:0050660">
    <property type="term" value="F:flavin adenine dinucleotide binding"/>
    <property type="evidence" value="ECO:0007669"/>
    <property type="project" value="InterPro"/>
</dbReference>
<dbReference type="OrthoDB" id="9789468at2"/>
<evidence type="ECO:0000313" key="16">
    <source>
        <dbReference type="Proteomes" id="UP000265926"/>
    </source>
</evidence>
<dbReference type="RefSeq" id="WP_119439224.1">
    <property type="nucleotide sequence ID" value="NZ_QWGR01000011.1"/>
</dbReference>
<evidence type="ECO:0000259" key="13">
    <source>
        <dbReference type="PROSITE" id="PS50902"/>
    </source>
</evidence>
<evidence type="ECO:0000256" key="10">
    <source>
        <dbReference type="ARBA" id="ARBA00023192"/>
    </source>
</evidence>
<evidence type="ECO:0000313" key="15">
    <source>
        <dbReference type="EMBL" id="RIJ46908.1"/>
    </source>
</evidence>
<dbReference type="FunFam" id="3.40.50.80:FF:000001">
    <property type="entry name" value="NADPH--cytochrome P450 reductase 1"/>
    <property type="match status" value="1"/>
</dbReference>
<dbReference type="GO" id="GO:0010181">
    <property type="term" value="F:FMN binding"/>
    <property type="evidence" value="ECO:0007669"/>
    <property type="project" value="InterPro"/>
</dbReference>
<feature type="binding site" evidence="12">
    <location>
        <begin position="157"/>
        <end position="166"/>
    </location>
    <ligand>
        <name>FMN</name>
        <dbReference type="ChEBI" id="CHEBI:58210"/>
    </ligand>
</feature>
<dbReference type="SUPFAM" id="SSF52218">
    <property type="entry name" value="Flavoproteins"/>
    <property type="match status" value="1"/>
</dbReference>
<keyword evidence="8" id="KW-0249">Electron transport</keyword>
<dbReference type="InterPro" id="IPR001433">
    <property type="entry name" value="OxRdtase_FAD/NAD-bd"/>
</dbReference>
<dbReference type="PIRSF" id="PIRSF000207">
    <property type="entry name" value="SiR-FP_CysJ"/>
    <property type="match status" value="1"/>
</dbReference>
<keyword evidence="2" id="KW-0813">Transport</keyword>
<feature type="binding site" evidence="12">
    <location>
        <position position="421"/>
    </location>
    <ligand>
        <name>FAD</name>
        <dbReference type="ChEBI" id="CHEBI:57692"/>
    </ligand>
</feature>
<feature type="binding site" evidence="12">
    <location>
        <begin position="535"/>
        <end position="539"/>
    </location>
    <ligand>
        <name>NADP(+)</name>
        <dbReference type="ChEBI" id="CHEBI:58349"/>
    </ligand>
</feature>
<dbReference type="Gene3D" id="3.40.50.80">
    <property type="entry name" value="Nucleotide-binding domain of ferredoxin-NADP reductase (FNR) module"/>
    <property type="match status" value="1"/>
</dbReference>
<dbReference type="Proteomes" id="UP000265926">
    <property type="component" value="Unassembled WGS sequence"/>
</dbReference>
<dbReference type="InterPro" id="IPR017938">
    <property type="entry name" value="Riboflavin_synthase-like_b-brl"/>
</dbReference>
<dbReference type="InterPro" id="IPR017927">
    <property type="entry name" value="FAD-bd_FR_type"/>
</dbReference>
<dbReference type="CDD" id="cd06199">
    <property type="entry name" value="SiR"/>
    <property type="match status" value="1"/>
</dbReference>
<feature type="binding site" evidence="12">
    <location>
        <begin position="430"/>
        <end position="433"/>
    </location>
    <ligand>
        <name>FAD</name>
        <dbReference type="ChEBI" id="CHEBI:57692"/>
    </ligand>
</feature>
<comment type="catalytic activity">
    <reaction evidence="11">
        <text>hydrogen sulfide + 3 NADP(+) + 3 H2O = sulfite + 3 NADPH + 4 H(+)</text>
        <dbReference type="Rhea" id="RHEA:13801"/>
        <dbReference type="ChEBI" id="CHEBI:15377"/>
        <dbReference type="ChEBI" id="CHEBI:15378"/>
        <dbReference type="ChEBI" id="CHEBI:17359"/>
        <dbReference type="ChEBI" id="CHEBI:29919"/>
        <dbReference type="ChEBI" id="CHEBI:57783"/>
        <dbReference type="ChEBI" id="CHEBI:58349"/>
        <dbReference type="EC" id="1.8.1.2"/>
    </reaction>
</comment>
<evidence type="ECO:0000256" key="8">
    <source>
        <dbReference type="ARBA" id="ARBA00022982"/>
    </source>
</evidence>
<feature type="domain" description="FAD-binding FR-type" evidence="14">
    <location>
        <begin position="245"/>
        <end position="459"/>
    </location>
</feature>
<dbReference type="InterPro" id="IPR001709">
    <property type="entry name" value="Flavoprot_Pyr_Nucl_cyt_Rdtase"/>
</dbReference>
<dbReference type="Gene3D" id="1.20.990.10">
    <property type="entry name" value="NADPH-cytochrome p450 Reductase, Chain A, domain 3"/>
    <property type="match status" value="1"/>
</dbReference>
<dbReference type="InterPro" id="IPR001094">
    <property type="entry name" value="Flavdoxin-like"/>
</dbReference>
<gene>
    <name evidence="15" type="ORF">D1614_17280</name>
</gene>
<dbReference type="PANTHER" id="PTHR19384:SF128">
    <property type="entry name" value="NADPH OXIDOREDUCTASE A"/>
    <property type="match status" value="1"/>
</dbReference>
<organism evidence="15 16">
    <name type="scientific">Maribellus luteus</name>
    <dbReference type="NCBI Taxonomy" id="2305463"/>
    <lineage>
        <taxon>Bacteria</taxon>
        <taxon>Pseudomonadati</taxon>
        <taxon>Bacteroidota</taxon>
        <taxon>Bacteroidia</taxon>
        <taxon>Marinilabiliales</taxon>
        <taxon>Prolixibacteraceae</taxon>
        <taxon>Maribellus</taxon>
    </lineage>
</organism>
<dbReference type="EC" id="1.8.1.2" evidence="1"/>
<keyword evidence="9 15" id="KW-0560">Oxidoreductase</keyword>
<keyword evidence="5 12" id="KW-0288">FMN</keyword>
<dbReference type="InterPro" id="IPR008254">
    <property type="entry name" value="Flavodoxin/NO_synth"/>
</dbReference>
<evidence type="ECO:0000256" key="4">
    <source>
        <dbReference type="ARBA" id="ARBA00022630"/>
    </source>
</evidence>
<evidence type="ECO:0000256" key="11">
    <source>
        <dbReference type="ARBA" id="ARBA00052219"/>
    </source>
</evidence>
<dbReference type="Gene3D" id="3.40.50.360">
    <property type="match status" value="1"/>
</dbReference>
<keyword evidence="6 12" id="KW-0274">FAD</keyword>
<accession>A0A399SU90</accession>
<dbReference type="Gene3D" id="2.40.30.10">
    <property type="entry name" value="Translation factors"/>
    <property type="match status" value="1"/>
</dbReference>
<keyword evidence="4" id="KW-0285">Flavoprotein</keyword>
<dbReference type="Pfam" id="PF00258">
    <property type="entry name" value="Flavodoxin_1"/>
    <property type="match status" value="1"/>
</dbReference>
<dbReference type="InterPro" id="IPR010199">
    <property type="entry name" value="CysJ"/>
</dbReference>
<reference evidence="15 16" key="1">
    <citation type="submission" date="2018-08" db="EMBL/GenBank/DDBJ databases">
        <title>Pallidiluteibacterium maritimus gen. nov., sp. nov., isolated from coastal sediment.</title>
        <authorList>
            <person name="Zhou L.Y."/>
        </authorList>
    </citation>
    <scope>NUCLEOTIDE SEQUENCE [LARGE SCALE GENOMIC DNA]</scope>
    <source>
        <strain evidence="15 16">XSD2</strain>
    </source>
</reference>
<keyword evidence="10" id="KW-0198">Cysteine biosynthesis</keyword>
<dbReference type="EMBL" id="QWGR01000011">
    <property type="protein sequence ID" value="RIJ46908.1"/>
    <property type="molecule type" value="Genomic_DNA"/>
</dbReference>
<evidence type="ECO:0000256" key="1">
    <source>
        <dbReference type="ARBA" id="ARBA00012604"/>
    </source>
</evidence>
<dbReference type="GO" id="GO:0004783">
    <property type="term" value="F:sulfite reductase (NADPH) activity"/>
    <property type="evidence" value="ECO:0007669"/>
    <property type="project" value="UniProtKB-EC"/>
</dbReference>
<feature type="binding site" evidence="12">
    <location>
        <position position="571"/>
    </location>
    <ligand>
        <name>NADP(+)</name>
        <dbReference type="ChEBI" id="CHEBI:58349"/>
    </ligand>
</feature>
<dbReference type="InterPro" id="IPR023173">
    <property type="entry name" value="NADPH_Cyt_P450_Rdtase_alpha"/>
</dbReference>
<evidence type="ECO:0000256" key="12">
    <source>
        <dbReference type="PIRSR" id="PIRSR000207-1"/>
    </source>
</evidence>
<dbReference type="GO" id="GO:0019344">
    <property type="term" value="P:cysteine biosynthetic process"/>
    <property type="evidence" value="ECO:0007669"/>
    <property type="project" value="UniProtKB-KW"/>
</dbReference>
<evidence type="ECO:0000256" key="7">
    <source>
        <dbReference type="ARBA" id="ARBA00022857"/>
    </source>
</evidence>
<dbReference type="InterPro" id="IPR039261">
    <property type="entry name" value="FNR_nucleotide-bd"/>
</dbReference>
<feature type="binding site" evidence="12">
    <location>
        <begin position="121"/>
        <end position="124"/>
    </location>
    <ligand>
        <name>FMN</name>
        <dbReference type="ChEBI" id="CHEBI:58210"/>
    </ligand>
</feature>
<dbReference type="Pfam" id="PF00175">
    <property type="entry name" value="NAD_binding_1"/>
    <property type="match status" value="1"/>
</dbReference>
<protein>
    <recommendedName>
        <fullName evidence="1">assimilatory sulfite reductase (NADPH)</fullName>
        <ecNumber evidence="1">1.8.1.2</ecNumber>
    </recommendedName>
</protein>
<comment type="cofactor">
    <cofactor evidence="12">
        <name>FMN</name>
        <dbReference type="ChEBI" id="CHEBI:58210"/>
    </cofactor>
    <text evidence="12">Binds 1 FMN per subunit.</text>
</comment>
<sequence length="609" mass="68076">MSLKLNPLSDQQLTGLDQLVQGLTKEQTLWLSGYFEGRLAVLGAGSEVQPISAPAAAVAPAPENRINLTILFGTETGHSQGLAERLGEKATFKGINAQVYSLYDYNYKKLKEEENVAIIVSTHGEGDPPDMAEDFHKYVTGNRAPQLGSTNYSVLALGDKTYRNFCKTGEDIDDALKSCGGYRITSMVKCDVDYEQSAEIWMNNVLLNLTPAEAPAASNSAAPAATAPATAVNGAAVVGETFSKNNPYMATVLDKVKITGRDSDKEVYHVELSLEGSGLEYEPGDSLGIFTQNPTDLVEAIFEQTGFDPEQQVDFGEDKIGLKEALSHHLEITTLTYDLLEKYYEKTKNADLLKILEDEDALNDYLYGHDVLDLLEDFPFQWNANKLVSILRPVPPRLYSISSSMESVGEEVHATISVVRYERKNRTRKGACSSYLSDGVEVDDQIPVYIEKNPAFKLPLNGSRIIMVGAGTGVAPYRAFMQHRESQGMKGNTWLFFGDRRFSSDFLYQAEWQKLLKSEHLERMDVAFSRDQEEKVYVQHKLKENQKEVFEWLENGAYLYLCGDMKHMAKDVNKALLEIVQAQGGISQEQAEKYIKNLKREKRFQTDVY</sequence>
<dbReference type="Pfam" id="PF00667">
    <property type="entry name" value="FAD_binding_1"/>
    <property type="match status" value="1"/>
</dbReference>
<keyword evidence="7 12" id="KW-0521">NADP</keyword>
<evidence type="ECO:0000256" key="5">
    <source>
        <dbReference type="ARBA" id="ARBA00022643"/>
    </source>
</evidence>
<feature type="binding site" evidence="12">
    <location>
        <begin position="415"/>
        <end position="417"/>
    </location>
    <ligand>
        <name>FAD</name>
        <dbReference type="ChEBI" id="CHEBI:57692"/>
    </ligand>
</feature>
<evidence type="ECO:0000256" key="9">
    <source>
        <dbReference type="ARBA" id="ARBA00023002"/>
    </source>
</evidence>
<dbReference type="PANTHER" id="PTHR19384">
    <property type="entry name" value="NITRIC OXIDE SYNTHASE-RELATED"/>
    <property type="match status" value="1"/>
</dbReference>
<evidence type="ECO:0000259" key="14">
    <source>
        <dbReference type="PROSITE" id="PS51384"/>
    </source>
</evidence>
<feature type="binding site" evidence="12">
    <location>
        <begin position="397"/>
        <end position="400"/>
    </location>
    <ligand>
        <name>FAD</name>
        <dbReference type="ChEBI" id="CHEBI:57692"/>
    </ligand>
</feature>
<dbReference type="PRINTS" id="PR00369">
    <property type="entry name" value="FLAVODOXIN"/>
</dbReference>
<evidence type="ECO:0000256" key="3">
    <source>
        <dbReference type="ARBA" id="ARBA00022605"/>
    </source>
</evidence>
<proteinExistence type="predicted"/>
<dbReference type="SUPFAM" id="SSF52343">
    <property type="entry name" value="Ferredoxin reductase-like, C-terminal NADP-linked domain"/>
    <property type="match status" value="1"/>
</dbReference>
<dbReference type="PRINTS" id="PR00371">
    <property type="entry name" value="FPNCR"/>
</dbReference>
<feature type="domain" description="Flavodoxin-like" evidence="13">
    <location>
        <begin position="68"/>
        <end position="206"/>
    </location>
</feature>
<keyword evidence="16" id="KW-1185">Reference proteome</keyword>
<feature type="binding site" evidence="12">
    <location>
        <position position="609"/>
    </location>
    <ligand>
        <name>FAD</name>
        <dbReference type="ChEBI" id="CHEBI:57692"/>
    </ligand>
</feature>
<dbReference type="InterPro" id="IPR003097">
    <property type="entry name" value="CysJ-like_FAD-binding"/>
</dbReference>
<feature type="binding site" evidence="12">
    <location>
        <begin position="529"/>
        <end position="530"/>
    </location>
    <ligand>
        <name>NADP(+)</name>
        <dbReference type="ChEBI" id="CHEBI:58349"/>
    </ligand>
</feature>
<evidence type="ECO:0000256" key="6">
    <source>
        <dbReference type="ARBA" id="ARBA00022827"/>
    </source>
</evidence>
<dbReference type="SUPFAM" id="SSF63380">
    <property type="entry name" value="Riboflavin synthase domain-like"/>
    <property type="match status" value="1"/>
</dbReference>
<name>A0A399SU90_9BACT</name>
<dbReference type="InterPro" id="IPR029039">
    <property type="entry name" value="Flavoprotein-like_sf"/>
</dbReference>
<keyword evidence="3" id="KW-0028">Amino-acid biosynthesis</keyword>
<dbReference type="GO" id="GO:0005829">
    <property type="term" value="C:cytosol"/>
    <property type="evidence" value="ECO:0007669"/>
    <property type="project" value="TreeGrafter"/>
</dbReference>
<dbReference type="NCBIfam" id="TIGR01931">
    <property type="entry name" value="cysJ"/>
    <property type="match status" value="1"/>
</dbReference>
<dbReference type="PROSITE" id="PS50902">
    <property type="entry name" value="FLAVODOXIN_LIKE"/>
    <property type="match status" value="1"/>
</dbReference>
<dbReference type="AlphaFoldDB" id="A0A399SU90"/>
<comment type="cofactor">
    <cofactor evidence="12">
        <name>FAD</name>
        <dbReference type="ChEBI" id="CHEBI:57692"/>
    </cofactor>
    <text evidence="12">Binds 1 FAD per subunit.</text>
</comment>
<feature type="binding site" evidence="12">
    <location>
        <position position="333"/>
    </location>
    <ligand>
        <name>FAD</name>
        <dbReference type="ChEBI" id="CHEBI:57692"/>
    </ligand>
</feature>
<comment type="caution">
    <text evidence="15">The sequence shown here is derived from an EMBL/GenBank/DDBJ whole genome shotgun (WGS) entry which is preliminary data.</text>
</comment>
<evidence type="ECO:0000256" key="2">
    <source>
        <dbReference type="ARBA" id="ARBA00022448"/>
    </source>
</evidence>
<dbReference type="PROSITE" id="PS51384">
    <property type="entry name" value="FAD_FR"/>
    <property type="match status" value="1"/>
</dbReference>